<keyword evidence="3" id="KW-1185">Reference proteome</keyword>
<reference evidence="2 3" key="1">
    <citation type="submission" date="2022-01" db="EMBL/GenBank/DDBJ databases">
        <title>Flavihumibacter sp. nov., isolated from sediment of a river.</title>
        <authorList>
            <person name="Liu H."/>
        </authorList>
    </citation>
    <scope>NUCLEOTIDE SEQUENCE [LARGE SCALE GENOMIC DNA]</scope>
    <source>
        <strain evidence="2 3">RY-1</strain>
    </source>
</reference>
<gene>
    <name evidence="2" type="ORF">L0U88_12350</name>
</gene>
<dbReference type="InterPro" id="IPR018490">
    <property type="entry name" value="cNMP-bd_dom_sf"/>
</dbReference>
<dbReference type="SUPFAM" id="SSF51206">
    <property type="entry name" value="cAMP-binding domain-like"/>
    <property type="match status" value="1"/>
</dbReference>
<dbReference type="PROSITE" id="PS50042">
    <property type="entry name" value="CNMP_BINDING_3"/>
    <property type="match status" value="1"/>
</dbReference>
<dbReference type="RefSeq" id="WP_234866371.1">
    <property type="nucleotide sequence ID" value="NZ_JAKEVY010000003.1"/>
</dbReference>
<evidence type="ECO:0000313" key="3">
    <source>
        <dbReference type="Proteomes" id="UP001200145"/>
    </source>
</evidence>
<dbReference type="Pfam" id="PF00027">
    <property type="entry name" value="cNMP_binding"/>
    <property type="match status" value="1"/>
</dbReference>
<dbReference type="Proteomes" id="UP001200145">
    <property type="component" value="Unassembled WGS sequence"/>
</dbReference>
<accession>A0ABS9BK87</accession>
<dbReference type="InterPro" id="IPR000595">
    <property type="entry name" value="cNMP-bd_dom"/>
</dbReference>
<dbReference type="InterPro" id="IPR014710">
    <property type="entry name" value="RmlC-like_jellyroll"/>
</dbReference>
<dbReference type="CDD" id="cd00038">
    <property type="entry name" value="CAP_ED"/>
    <property type="match status" value="1"/>
</dbReference>
<sequence>MQPVNNPSKSASANQVDEELWAIQQSLLQSPYNLPEEKDFFAEKIEIRRVPKGEFLIRQGQRLFCSYHLFKGCVREYYVKDGEEKTIGFYTAGDSLYDGGDKYNQEPSSVNWETASECIVSVFTYEVEKEMYRRFPRLESLCRMETEKHYSQFKKSLHHYLDSSPEERYENLIETKPELFQLVPLYHIASYLGVTPESLSRIRRRMKVS</sequence>
<feature type="domain" description="Cyclic nucleotide-binding" evidence="1">
    <location>
        <begin position="41"/>
        <end position="96"/>
    </location>
</feature>
<organism evidence="2 3">
    <name type="scientific">Flavihumibacter fluminis</name>
    <dbReference type="NCBI Taxonomy" id="2909236"/>
    <lineage>
        <taxon>Bacteria</taxon>
        <taxon>Pseudomonadati</taxon>
        <taxon>Bacteroidota</taxon>
        <taxon>Chitinophagia</taxon>
        <taxon>Chitinophagales</taxon>
        <taxon>Chitinophagaceae</taxon>
        <taxon>Flavihumibacter</taxon>
    </lineage>
</organism>
<proteinExistence type="predicted"/>
<evidence type="ECO:0000313" key="2">
    <source>
        <dbReference type="EMBL" id="MCF1715418.1"/>
    </source>
</evidence>
<dbReference type="Gene3D" id="2.60.120.10">
    <property type="entry name" value="Jelly Rolls"/>
    <property type="match status" value="1"/>
</dbReference>
<evidence type="ECO:0000259" key="1">
    <source>
        <dbReference type="PROSITE" id="PS50042"/>
    </source>
</evidence>
<protein>
    <submittedName>
        <fullName evidence="2">Crp/Fnr family transcriptional regulator</fullName>
    </submittedName>
</protein>
<comment type="caution">
    <text evidence="2">The sequence shown here is derived from an EMBL/GenBank/DDBJ whole genome shotgun (WGS) entry which is preliminary data.</text>
</comment>
<dbReference type="EMBL" id="JAKEVY010000003">
    <property type="protein sequence ID" value="MCF1715418.1"/>
    <property type="molecule type" value="Genomic_DNA"/>
</dbReference>
<name>A0ABS9BK87_9BACT</name>